<comment type="caution">
    <text evidence="1">The sequence shown here is derived from an EMBL/GenBank/DDBJ whole genome shotgun (WGS) entry which is preliminary data.</text>
</comment>
<dbReference type="Proteomes" id="UP000054721">
    <property type="component" value="Unassembled WGS sequence"/>
</dbReference>
<evidence type="ECO:0000313" key="1">
    <source>
        <dbReference type="EMBL" id="KRZ46864.1"/>
    </source>
</evidence>
<evidence type="ECO:0000313" key="2">
    <source>
        <dbReference type="Proteomes" id="UP000054721"/>
    </source>
</evidence>
<sequence>MHLVYAYFEPQESSKAELAVLCNALCLSSHR</sequence>
<reference evidence="1 2" key="1">
    <citation type="submission" date="2015-05" db="EMBL/GenBank/DDBJ databases">
        <title>Evolution of Trichinella species and genotypes.</title>
        <authorList>
            <person name="Korhonen P.K."/>
            <person name="Edoardo P."/>
            <person name="Giuseppe L.R."/>
            <person name="Gasser R.B."/>
        </authorList>
    </citation>
    <scope>NUCLEOTIDE SEQUENCE [LARGE SCALE GENOMIC DNA]</scope>
    <source>
        <strain evidence="1">ISS10</strain>
    </source>
</reference>
<dbReference type="EMBL" id="JYDW01001960">
    <property type="protein sequence ID" value="KRZ46864.1"/>
    <property type="molecule type" value="Genomic_DNA"/>
</dbReference>
<keyword evidence="2" id="KW-1185">Reference proteome</keyword>
<accession>A0A0V1KI05</accession>
<organism evidence="1 2">
    <name type="scientific">Trichinella nativa</name>
    <dbReference type="NCBI Taxonomy" id="6335"/>
    <lineage>
        <taxon>Eukaryota</taxon>
        <taxon>Metazoa</taxon>
        <taxon>Ecdysozoa</taxon>
        <taxon>Nematoda</taxon>
        <taxon>Enoplea</taxon>
        <taxon>Dorylaimia</taxon>
        <taxon>Trichinellida</taxon>
        <taxon>Trichinellidae</taxon>
        <taxon>Trichinella</taxon>
    </lineage>
</organism>
<proteinExistence type="predicted"/>
<gene>
    <name evidence="1" type="ORF">T02_12335</name>
</gene>
<name>A0A0V1KI05_9BILA</name>
<dbReference type="AlphaFoldDB" id="A0A0V1KI05"/>
<protein>
    <submittedName>
        <fullName evidence="1">Uncharacterized protein</fullName>
    </submittedName>
</protein>